<protein>
    <recommendedName>
        <fullName evidence="3">DUF1350 domain-containing protein</fullName>
    </recommendedName>
</protein>
<reference evidence="1 2" key="1">
    <citation type="journal article" date="2022" name="Nat. Plants">
        <title>Genomes of leafy and leafless Platanthera orchids illuminate the evolution of mycoheterotrophy.</title>
        <authorList>
            <person name="Li M.H."/>
            <person name="Liu K.W."/>
            <person name="Li Z."/>
            <person name="Lu H.C."/>
            <person name="Ye Q.L."/>
            <person name="Zhang D."/>
            <person name="Wang J.Y."/>
            <person name="Li Y.F."/>
            <person name="Zhong Z.M."/>
            <person name="Liu X."/>
            <person name="Yu X."/>
            <person name="Liu D.K."/>
            <person name="Tu X.D."/>
            <person name="Liu B."/>
            <person name="Hao Y."/>
            <person name="Liao X.Y."/>
            <person name="Jiang Y.T."/>
            <person name="Sun W.H."/>
            <person name="Chen J."/>
            <person name="Chen Y.Q."/>
            <person name="Ai Y."/>
            <person name="Zhai J.W."/>
            <person name="Wu S.S."/>
            <person name="Zhou Z."/>
            <person name="Hsiao Y.Y."/>
            <person name="Wu W.L."/>
            <person name="Chen Y.Y."/>
            <person name="Lin Y.F."/>
            <person name="Hsu J.L."/>
            <person name="Li C.Y."/>
            <person name="Wang Z.W."/>
            <person name="Zhao X."/>
            <person name="Zhong W.Y."/>
            <person name="Ma X.K."/>
            <person name="Ma L."/>
            <person name="Huang J."/>
            <person name="Chen G.Z."/>
            <person name="Huang M.Z."/>
            <person name="Huang L."/>
            <person name="Peng D.H."/>
            <person name="Luo Y.B."/>
            <person name="Zou S.Q."/>
            <person name="Chen S.P."/>
            <person name="Lan S."/>
            <person name="Tsai W.C."/>
            <person name="Van de Peer Y."/>
            <person name="Liu Z.J."/>
        </authorList>
    </citation>
    <scope>NUCLEOTIDE SEQUENCE [LARGE SCALE GENOMIC DNA]</scope>
    <source>
        <strain evidence="1">Lor288</strain>
    </source>
</reference>
<dbReference type="Gene3D" id="3.40.50.1820">
    <property type="entry name" value="alpha/beta hydrolase"/>
    <property type="match status" value="1"/>
</dbReference>
<name>A0ABR2MQH2_9ASPA</name>
<evidence type="ECO:0000313" key="2">
    <source>
        <dbReference type="Proteomes" id="UP001412067"/>
    </source>
</evidence>
<dbReference type="SUPFAM" id="SSF53474">
    <property type="entry name" value="alpha/beta-Hydrolases"/>
    <property type="match status" value="1"/>
</dbReference>
<dbReference type="InterPro" id="IPR010765">
    <property type="entry name" value="DUF1350"/>
</dbReference>
<evidence type="ECO:0008006" key="3">
    <source>
        <dbReference type="Google" id="ProtNLM"/>
    </source>
</evidence>
<sequence length="392" mass="43711">MALLPQLPYSIRPTSSPFASFPLPPSNTLHGILSARRQPLAFLFYNGYFPGSRDPPRNPEKIYRRLDSCIVVPPPAGRRPLAVIKFLGGAFVGSTPELTYSLLMELLAKEGFLIVSVPYGVTFDHTTAAREVYERFHSCLNRLLSVGVPEFDLTGSELRDLPLYSVGHSNGALLQLLVGSYFTEKIPKTVFFPVKANAVISFNNKPASEAVPYFEQIGPVARQLMPLVEASPIYYMLQNGSDVWKALLGSAGAFVHELDQEIILSLTKFVDQLPAVVGQVNEGMSEFRPSPLENREFFKKSYRVPHTLLVKFNADAIDESDILEDILSHRAESIGRTVEKVILRGNHLTPCVQCVVYFSFDEVLTVFRTLILMDLNMLVRGVGRLALRFALF</sequence>
<dbReference type="PANTHER" id="PTHR34127">
    <property type="entry name" value="OS04G0405600 PROTEIN"/>
    <property type="match status" value="1"/>
</dbReference>
<organism evidence="1 2">
    <name type="scientific">Platanthera guangdongensis</name>
    <dbReference type="NCBI Taxonomy" id="2320717"/>
    <lineage>
        <taxon>Eukaryota</taxon>
        <taxon>Viridiplantae</taxon>
        <taxon>Streptophyta</taxon>
        <taxon>Embryophyta</taxon>
        <taxon>Tracheophyta</taxon>
        <taxon>Spermatophyta</taxon>
        <taxon>Magnoliopsida</taxon>
        <taxon>Liliopsida</taxon>
        <taxon>Asparagales</taxon>
        <taxon>Orchidaceae</taxon>
        <taxon>Orchidoideae</taxon>
        <taxon>Orchideae</taxon>
        <taxon>Orchidinae</taxon>
        <taxon>Platanthera</taxon>
    </lineage>
</organism>
<dbReference type="InterPro" id="IPR029058">
    <property type="entry name" value="AB_hydrolase_fold"/>
</dbReference>
<proteinExistence type="predicted"/>
<accession>A0ABR2MQH2</accession>
<dbReference type="EMBL" id="JBBWWR010000005">
    <property type="protein sequence ID" value="KAK8966434.1"/>
    <property type="molecule type" value="Genomic_DNA"/>
</dbReference>
<dbReference type="Pfam" id="PF07082">
    <property type="entry name" value="DUF1350"/>
    <property type="match status" value="1"/>
</dbReference>
<dbReference type="PANTHER" id="PTHR34127:SF3">
    <property type="entry name" value="INITIATION FACTOR 4F SUBUNIT (DUF1350)"/>
    <property type="match status" value="1"/>
</dbReference>
<evidence type="ECO:0000313" key="1">
    <source>
        <dbReference type="EMBL" id="KAK8966434.1"/>
    </source>
</evidence>
<gene>
    <name evidence="1" type="ORF">KSP40_PGU012476</name>
</gene>
<keyword evidence="2" id="KW-1185">Reference proteome</keyword>
<dbReference type="Proteomes" id="UP001412067">
    <property type="component" value="Unassembled WGS sequence"/>
</dbReference>
<comment type="caution">
    <text evidence="1">The sequence shown here is derived from an EMBL/GenBank/DDBJ whole genome shotgun (WGS) entry which is preliminary data.</text>
</comment>